<organism evidence="2">
    <name type="scientific">hydrocarbon metagenome</name>
    <dbReference type="NCBI Taxonomy" id="938273"/>
    <lineage>
        <taxon>unclassified sequences</taxon>
        <taxon>metagenomes</taxon>
        <taxon>ecological metagenomes</taxon>
    </lineage>
</organism>
<evidence type="ECO:0000256" key="1">
    <source>
        <dbReference type="SAM" id="MobiDB-lite"/>
    </source>
</evidence>
<name>A0A0W8E5V2_9ZZZZ</name>
<dbReference type="EMBL" id="LNQE01001861">
    <property type="protein sequence ID" value="KUG04024.1"/>
    <property type="molecule type" value="Genomic_DNA"/>
</dbReference>
<feature type="region of interest" description="Disordered" evidence="1">
    <location>
        <begin position="766"/>
        <end position="814"/>
    </location>
</feature>
<gene>
    <name evidence="2" type="ORF">ASZ90_018550</name>
</gene>
<protein>
    <submittedName>
        <fullName evidence="2">Uncharacterized protein</fullName>
    </submittedName>
</protein>
<comment type="caution">
    <text evidence="2">The sequence shown here is derived from an EMBL/GenBank/DDBJ whole genome shotgun (WGS) entry which is preliminary data.</text>
</comment>
<sequence>MPAVYVTMNPCKPELLARAENKTVNWAKNTTSDADILHRKWLLIDLDPVRPSGISSTDTEHEAAMARAEEVKAFLTDHTFPEPIIADSGNGAHLMYRIDLENNDENRNLIRKVLAVLDVFFTDENTEIDKTVYNAARIVKLYGTMACKGDNTETRPHRISSIISVPEEIQVVSEEVLQAFTNLLPDHSSSGTTKSSSINISDWLKDHDIEVAETKNWNGSEMHILGNCPFNPDHTGKCAFILQFPNGGIMAKCHHNSCSDKGWADLRDMHEPGWRDAEEDDPSQKQVDQIISIAESAELILDEYGKPFASIEHNGHKELQAVSSTRFKQWLTYKFHKHTRQAPSGDALSKAINVIESEAGFTADIRKLWLRVGQLDDAIYYDLADPDYRIVKITTEGWETSSQYPLIFRRHANTAPQVEPVDSPNGIFRLFEYINLNTEEDKNLLLVYIVSCLIPDVPHVVGVFSGEKGAAKSTTLRILRSLIDPAKQDLLTIPRTTEELALTLFKNYVPAFDNLEELGPRISNMLCTASTGGGISKRALYTNEEEIIFSFKRCILLNGIVEVVTRPDLLDRSLSFTLNRIDPTARREESELWESFEQDKPVILGAMFTTLSKAMSIYIDVNLNNLPRMADFARWGYSIAEALEIGGEKFLEIYYRNIIKSNETAINASPLATIIVNLMEERDQYINTIGNFLDEMERIAFAEHLNTSSREWPKSSNKVQNSLRKIKSNLVDAGIKYEISKITSGEHKGKTQIKITKALLASSINNSDANPLPSGEDHGEDNSIDVTSEESLKYGESGDGRHGEDQISMFLKQSGNEEKLDVTDYF</sequence>
<feature type="compositionally biased region" description="Basic and acidic residues" evidence="1">
    <location>
        <begin position="790"/>
        <end position="805"/>
    </location>
</feature>
<dbReference type="AlphaFoldDB" id="A0A0W8E5V2"/>
<accession>A0A0W8E5V2</accession>
<reference evidence="2" key="1">
    <citation type="journal article" date="2015" name="Proc. Natl. Acad. Sci. U.S.A.">
        <title>Networks of energetic and metabolic interactions define dynamics in microbial communities.</title>
        <authorList>
            <person name="Embree M."/>
            <person name="Liu J.K."/>
            <person name="Al-Bassam M.M."/>
            <person name="Zengler K."/>
        </authorList>
    </citation>
    <scope>NUCLEOTIDE SEQUENCE</scope>
</reference>
<evidence type="ECO:0000313" key="2">
    <source>
        <dbReference type="EMBL" id="KUG04024.1"/>
    </source>
</evidence>
<proteinExistence type="predicted"/>